<gene>
    <name evidence="2" type="ORF">Cfor_02911</name>
</gene>
<feature type="region of interest" description="Disordered" evidence="1">
    <location>
        <begin position="43"/>
        <end position="66"/>
    </location>
</feature>
<dbReference type="OrthoDB" id="9998912at2759"/>
<protein>
    <submittedName>
        <fullName evidence="2">Uncharacterized protein</fullName>
    </submittedName>
</protein>
<reference evidence="3" key="1">
    <citation type="submission" date="2020-01" db="EMBL/GenBank/DDBJ databases">
        <title>Draft genome sequence of the Termite Coptotermes fromosanus.</title>
        <authorList>
            <person name="Itakura S."/>
            <person name="Yosikawa Y."/>
            <person name="Umezawa K."/>
        </authorList>
    </citation>
    <scope>NUCLEOTIDE SEQUENCE [LARGE SCALE GENOMIC DNA]</scope>
</reference>
<organism evidence="2 3">
    <name type="scientific">Coptotermes formosanus</name>
    <name type="common">Formosan subterranean termite</name>
    <dbReference type="NCBI Taxonomy" id="36987"/>
    <lineage>
        <taxon>Eukaryota</taxon>
        <taxon>Metazoa</taxon>
        <taxon>Ecdysozoa</taxon>
        <taxon>Arthropoda</taxon>
        <taxon>Hexapoda</taxon>
        <taxon>Insecta</taxon>
        <taxon>Pterygota</taxon>
        <taxon>Neoptera</taxon>
        <taxon>Polyneoptera</taxon>
        <taxon>Dictyoptera</taxon>
        <taxon>Blattodea</taxon>
        <taxon>Blattoidea</taxon>
        <taxon>Termitoidae</taxon>
        <taxon>Rhinotermitidae</taxon>
        <taxon>Coptotermes</taxon>
    </lineage>
</organism>
<dbReference type="Proteomes" id="UP000502823">
    <property type="component" value="Unassembled WGS sequence"/>
</dbReference>
<dbReference type="AlphaFoldDB" id="A0A6L2PWD1"/>
<feature type="non-terminal residue" evidence="2">
    <location>
        <position position="1"/>
    </location>
</feature>
<name>A0A6L2PWD1_COPFO</name>
<accession>A0A6L2PWD1</accession>
<evidence type="ECO:0000313" key="2">
    <source>
        <dbReference type="EMBL" id="GFG35940.1"/>
    </source>
</evidence>
<proteinExistence type="predicted"/>
<dbReference type="EMBL" id="BLKM01012228">
    <property type="protein sequence ID" value="GFG35940.1"/>
    <property type="molecule type" value="Genomic_DNA"/>
</dbReference>
<evidence type="ECO:0000256" key="1">
    <source>
        <dbReference type="SAM" id="MobiDB-lite"/>
    </source>
</evidence>
<sequence length="66" mass="7111">KLSEQTYSYVHDIEVSAFSFVKAGLAIASALVTLGNPRKVSIDPTAKGDTKCKSRKSSSQHPENCL</sequence>
<comment type="caution">
    <text evidence="2">The sequence shown here is derived from an EMBL/GenBank/DDBJ whole genome shotgun (WGS) entry which is preliminary data.</text>
</comment>
<keyword evidence="3" id="KW-1185">Reference proteome</keyword>
<evidence type="ECO:0000313" key="3">
    <source>
        <dbReference type="Proteomes" id="UP000502823"/>
    </source>
</evidence>
<dbReference type="InParanoid" id="A0A6L2PWD1"/>